<dbReference type="HOGENOM" id="CLU_002329_1_0_1"/>
<dbReference type="InterPro" id="IPR036396">
    <property type="entry name" value="Cyt_P450_sf"/>
</dbReference>
<dbReference type="GO" id="GO:0004497">
    <property type="term" value="F:monooxygenase activity"/>
    <property type="evidence" value="ECO:0007669"/>
    <property type="project" value="InterPro"/>
</dbReference>
<reference evidence="7" key="2">
    <citation type="submission" date="2012-05" db="EMBL/GenBank/DDBJ databases">
        <title>The Genome Annotation of Fusarium oxysporum Cotton.</title>
        <authorList>
            <consortium name="The Broad Institute Genomics Platform"/>
            <person name="Ma L.-J."/>
            <person name="Corby-Kistler H."/>
            <person name="Broz K."/>
            <person name="Gale L.R."/>
            <person name="Jonkers W."/>
            <person name="O'Donnell K."/>
            <person name="Ploetz R."/>
            <person name="Steinberg C."/>
            <person name="Schwartz D.C."/>
            <person name="VanEtten H."/>
            <person name="Zhou S."/>
            <person name="Young S.K."/>
            <person name="Zeng Q."/>
            <person name="Gargeya S."/>
            <person name="Fitzgerald M."/>
            <person name="Abouelleil A."/>
            <person name="Alvarado L."/>
            <person name="Chapman S.B."/>
            <person name="Gainer-Dewar J."/>
            <person name="Goldberg J."/>
            <person name="Griggs A."/>
            <person name="Gujja S."/>
            <person name="Hansen M."/>
            <person name="Howarth C."/>
            <person name="Imamovic A."/>
            <person name="Ireland A."/>
            <person name="Larimer J."/>
            <person name="McCowan C."/>
            <person name="Murphy C."/>
            <person name="Pearson M."/>
            <person name="Poon T.W."/>
            <person name="Priest M."/>
            <person name="Roberts A."/>
            <person name="Saif S."/>
            <person name="Shea T."/>
            <person name="Sykes S."/>
            <person name="Wortman J."/>
            <person name="Nusbaum C."/>
            <person name="Birren B."/>
        </authorList>
    </citation>
    <scope>NUCLEOTIDE SEQUENCE</scope>
    <source>
        <strain evidence="7">25433</strain>
    </source>
</reference>
<dbReference type="GO" id="GO:0006979">
    <property type="term" value="P:response to oxidative stress"/>
    <property type="evidence" value="ECO:0007669"/>
    <property type="project" value="InterPro"/>
</dbReference>
<dbReference type="SUPFAM" id="SSF48113">
    <property type="entry name" value="Heme-dependent peroxidases"/>
    <property type="match status" value="1"/>
</dbReference>
<dbReference type="GO" id="GO:0004601">
    <property type="term" value="F:peroxidase activity"/>
    <property type="evidence" value="ECO:0007669"/>
    <property type="project" value="InterPro"/>
</dbReference>
<dbReference type="CDD" id="cd20612">
    <property type="entry name" value="CYP_LDS-like_C"/>
    <property type="match status" value="1"/>
</dbReference>
<dbReference type="GO" id="GO:0051213">
    <property type="term" value="F:dioxygenase activity"/>
    <property type="evidence" value="ECO:0007669"/>
    <property type="project" value="UniProtKB-KW"/>
</dbReference>
<evidence type="ECO:0000256" key="2">
    <source>
        <dbReference type="ARBA" id="ARBA00022723"/>
    </source>
</evidence>
<dbReference type="InterPro" id="IPR010255">
    <property type="entry name" value="Haem_peroxidase_sf"/>
</dbReference>
<dbReference type="PROSITE" id="PS50292">
    <property type="entry name" value="PEROXIDASE_3"/>
    <property type="match status" value="1"/>
</dbReference>
<feature type="binding site" description="axial binding residue" evidence="6">
    <location>
        <position position="368"/>
    </location>
    <ligand>
        <name>heme b</name>
        <dbReference type="ChEBI" id="CHEBI:60344"/>
    </ligand>
    <ligandPart>
        <name>Fe</name>
        <dbReference type="ChEBI" id="CHEBI:18248"/>
    </ligandPart>
</feature>
<dbReference type="InterPro" id="IPR019791">
    <property type="entry name" value="Haem_peroxidase_animal"/>
</dbReference>
<reference evidence="7" key="1">
    <citation type="submission" date="2011-11" db="EMBL/GenBank/DDBJ databases">
        <title>The Genome Sequence of Fusarium oxysporum Cotton.</title>
        <authorList>
            <consortium name="The Broad Institute Genome Sequencing Platform"/>
            <person name="Ma L.-J."/>
            <person name="Gale L.R."/>
            <person name="Schwartz D.C."/>
            <person name="Zhou S."/>
            <person name="Corby-Kistler H."/>
            <person name="Young S.K."/>
            <person name="Zeng Q."/>
            <person name="Gargeya S."/>
            <person name="Fitzgerald M."/>
            <person name="Haas B."/>
            <person name="Abouelleil A."/>
            <person name="Alvarado L."/>
            <person name="Arachchi H.M."/>
            <person name="Berlin A."/>
            <person name="Brown A."/>
            <person name="Chapman S.B."/>
            <person name="Chen Z."/>
            <person name="Dunbar C."/>
            <person name="Freedman E."/>
            <person name="Gearin G."/>
            <person name="Goldberg J."/>
            <person name="Griggs A."/>
            <person name="Gujja S."/>
            <person name="Heiman D."/>
            <person name="Howarth C."/>
            <person name="Larson L."/>
            <person name="Lui A."/>
            <person name="MacDonald P.J.P."/>
            <person name="Montmayeur A."/>
            <person name="Murphy C."/>
            <person name="Neiman D."/>
            <person name="Pearson M."/>
            <person name="Priest M."/>
            <person name="Roberts A."/>
            <person name="Saif S."/>
            <person name="Shea T."/>
            <person name="Shenoy N."/>
            <person name="Sisk P."/>
            <person name="Stolte C."/>
            <person name="Sykes S."/>
            <person name="Wortman J."/>
            <person name="Nusbaum C."/>
            <person name="Birren B."/>
        </authorList>
    </citation>
    <scope>NUCLEOTIDE SEQUENCE [LARGE SCALE GENOMIC DNA]</scope>
    <source>
        <strain evidence="7">25433</strain>
    </source>
</reference>
<evidence type="ECO:0000256" key="3">
    <source>
        <dbReference type="ARBA" id="ARBA00022964"/>
    </source>
</evidence>
<keyword evidence="5 6" id="KW-0408">Iron</keyword>
<evidence type="ECO:0000256" key="5">
    <source>
        <dbReference type="ARBA" id="ARBA00023004"/>
    </source>
</evidence>
<dbReference type="EMBL" id="JH658040">
    <property type="protein sequence ID" value="EXM14891.1"/>
    <property type="molecule type" value="Genomic_DNA"/>
</dbReference>
<evidence type="ECO:0008006" key="8">
    <source>
        <dbReference type="Google" id="ProtNLM"/>
    </source>
</evidence>
<dbReference type="GO" id="GO:0006631">
    <property type="term" value="P:fatty acid metabolic process"/>
    <property type="evidence" value="ECO:0007669"/>
    <property type="project" value="UniProtKB-ARBA"/>
</dbReference>
<dbReference type="Gene3D" id="1.10.630.10">
    <property type="entry name" value="Cytochrome P450"/>
    <property type="match status" value="1"/>
</dbReference>
<accession>X0L1R0</accession>
<evidence type="ECO:0000313" key="7">
    <source>
        <dbReference type="EMBL" id="EXM14891.1"/>
    </source>
</evidence>
<organism evidence="7">
    <name type="scientific">Fusarium oxysporum f. sp. vasinfectum 25433</name>
    <dbReference type="NCBI Taxonomy" id="1089449"/>
    <lineage>
        <taxon>Eukaryota</taxon>
        <taxon>Fungi</taxon>
        <taxon>Dikarya</taxon>
        <taxon>Ascomycota</taxon>
        <taxon>Pezizomycotina</taxon>
        <taxon>Sordariomycetes</taxon>
        <taxon>Hypocreomycetidae</taxon>
        <taxon>Hypocreales</taxon>
        <taxon>Nectriaceae</taxon>
        <taxon>Fusarium</taxon>
        <taxon>Fusarium oxysporum species complex</taxon>
    </lineage>
</organism>
<protein>
    <recommendedName>
        <fullName evidence="8">Psi-producing oxygenase A</fullName>
    </recommendedName>
</protein>
<dbReference type="SUPFAM" id="SSF48264">
    <property type="entry name" value="Cytochrome P450"/>
    <property type="match status" value="1"/>
</dbReference>
<dbReference type="AlphaFoldDB" id="X0L1R0"/>
<dbReference type="GO" id="GO:0005506">
    <property type="term" value="F:iron ion binding"/>
    <property type="evidence" value="ECO:0007669"/>
    <property type="project" value="InterPro"/>
</dbReference>
<dbReference type="InterPro" id="IPR037120">
    <property type="entry name" value="Haem_peroxidase_sf_animal"/>
</dbReference>
<dbReference type="GO" id="GO:0020037">
    <property type="term" value="F:heme binding"/>
    <property type="evidence" value="ECO:0007669"/>
    <property type="project" value="InterPro"/>
</dbReference>
<gene>
    <name evidence="7" type="ORF">FOTG_16725</name>
</gene>
<dbReference type="Pfam" id="PF03098">
    <property type="entry name" value="An_peroxidase"/>
    <property type="match status" value="1"/>
</dbReference>
<keyword evidence="2 6" id="KW-0479">Metal-binding</keyword>
<keyword evidence="4" id="KW-0560">Oxidoreductase</keyword>
<evidence type="ECO:0000256" key="6">
    <source>
        <dbReference type="PIRSR" id="PIRSR619791-2"/>
    </source>
</evidence>
<dbReference type="Gene3D" id="1.10.640.10">
    <property type="entry name" value="Haem peroxidase domain superfamily, animal type"/>
    <property type="match status" value="1"/>
</dbReference>
<proteinExistence type="predicted"/>
<dbReference type="OrthoDB" id="823504at2759"/>
<sequence length="1072" mass="119716">MAANKSEAGNVRNVQSNLVDLLNKVRRDFLSQAGRIGPDLRILHGATEAALAGGIVDDRKYLVENIMQLAASLPNGSRARDELNAAFINRLWDNLRHPPLSYLGDEFRYRAADGSNNNILYPHLGAAGSHYARSVVPKHKRTSILPDPSLIFDSLLARNGSAKENPNKVSSCLFYLGTVIIHGMQKYESSWGKDMNKLRNSSYLDLSPLYGKNMEEQAKVRAFKDGRLKNDVFSEDRLLTQPPGVCALMIAFNRFHNYVVGEVATINEDRRFSLAEGVTHGHPDYDKAQLKRDNDLFQTGRLVTCGLYVNIIVSDYLRTILNLNRNPIASDWKLDPRDDFSEVFDSQGTPQGIGNQVSVEFNMIYRWHSAVSRQDEVWANGFFKEVFGPNANPDTMSTDEFLQGLRKWSWSLPGDPEKWTFGGLTRLEDGRFPDAELVRLLQAGTENVAGKYSCNGFAFGARNIPRVFKALEVYGIQQGRQWGLATLNEFRLFFKLKPYTTFEDMNPDPFVAEALEAMYGHPDNVELYPGLLAEETKKPMEPGSGLCPGFTTSFAIMSDAVALVRGDRFYTVDYSPSNLTSFGYTEVSSDFDVAGGGMMYKLLMRAFPGWYRANSVYALYPFTTPEANFEAFKKLGTSQDFDFNKPSFIGPPTPITSWQGVVDVLSDQEQFHVPWGNHTFQLTHHDYMLSGDTPANTEQRGFVKQCLYSPESGLEEVRHFYESITAELFRQHSRKVGEFYQVDIVKDIGNLAHAHFTSQFFGIPLQEYGAGSDSYTARALSDVLANLFGYVFLDLDTAASYKNRVVAAAETKGLGEKMQTTVAGIKAQRFPSLRHMLRIVSSDGVLRSYGVELIDRMLESGKDVDVAVWTIIPTAAAACATQAQGWAQMIDLYLSDKYYSHWPAIQKFAMSDEPEAFEKLKKYALEGFRLSTPAFGLLRTVVADKADLKDGPRIVSVKKGDTIFTDFVTAGVDATKFPNPYEIKLDRPDDAYIHHGWGPHACLGRPIVTVAGASMLRVCARLGSLRRAPGHAGEMKSKTVNDAFKVYLAENGSKWGPFPVSKKVVFDKTTEM</sequence>
<evidence type="ECO:0000256" key="4">
    <source>
        <dbReference type="ARBA" id="ARBA00023002"/>
    </source>
</evidence>
<dbReference type="Proteomes" id="UP000030701">
    <property type="component" value="Unassembled WGS sequence"/>
</dbReference>
<dbReference type="CDD" id="cd09817">
    <property type="entry name" value="linoleate_diol_synthase_like"/>
    <property type="match status" value="1"/>
</dbReference>
<keyword evidence="3" id="KW-0223">Dioxygenase</keyword>
<dbReference type="InterPro" id="IPR050783">
    <property type="entry name" value="Oxylipin_biosynth_metab"/>
</dbReference>
<evidence type="ECO:0000256" key="1">
    <source>
        <dbReference type="ARBA" id="ARBA00022617"/>
    </source>
</evidence>
<dbReference type="PANTHER" id="PTHR11903">
    <property type="entry name" value="PROSTAGLANDIN G/H SYNTHASE"/>
    <property type="match status" value="1"/>
</dbReference>
<dbReference type="PANTHER" id="PTHR11903:SF37">
    <property type="entry name" value="PSI-PRODUCING OXYGENASE A"/>
    <property type="match status" value="1"/>
</dbReference>
<dbReference type="GO" id="GO:0016705">
    <property type="term" value="F:oxidoreductase activity, acting on paired donors, with incorporation or reduction of molecular oxygen"/>
    <property type="evidence" value="ECO:0007669"/>
    <property type="project" value="InterPro"/>
</dbReference>
<keyword evidence="1 6" id="KW-0349">Heme</keyword>
<dbReference type="InterPro" id="IPR034812">
    <property type="entry name" value="Ppo-like_N"/>
</dbReference>
<name>X0L1R0_FUSOX</name>